<dbReference type="InterPro" id="IPR006853">
    <property type="entry name" value="Poxin_vir"/>
</dbReference>
<feature type="active site" description="Proton donor" evidence="4">
    <location>
        <position position="53"/>
    </location>
</feature>
<keyword evidence="2 4" id="KW-0378">Hydrolase</keyword>
<comment type="function">
    <text evidence="4">Nuclease that cleaves host 2',3'-cGAMP.</text>
</comment>
<comment type="caution">
    <text evidence="4">Lacks conserved residue(s) required for the propagation of feature annotation.</text>
</comment>
<comment type="catalytic activity">
    <reaction evidence="3">
        <text>2',3'-cGAMP + H2O = Gp(2'-5')Ap(3') + H(+)</text>
        <dbReference type="Rhea" id="RHEA:59472"/>
        <dbReference type="ChEBI" id="CHEBI:15377"/>
        <dbReference type="ChEBI" id="CHEBI:15378"/>
        <dbReference type="ChEBI" id="CHEBI:143093"/>
        <dbReference type="ChEBI" id="CHEBI:143098"/>
    </reaction>
    <physiologicalReaction direction="left-to-right" evidence="3">
        <dbReference type="Rhea" id="RHEA:59473"/>
    </physiologicalReaction>
</comment>
<dbReference type="EMBL" id="JX467702">
    <property type="protein sequence ID" value="AGA16284.1"/>
    <property type="molecule type" value="Genomic_DNA"/>
</dbReference>
<feature type="site" description="Substrate binding" evidence="4">
    <location>
        <position position="233"/>
    </location>
</feature>
<organism evidence="5 6">
    <name type="scientific">Thysanoplusia orichalcea nucleopolyhedrovirus</name>
    <dbReference type="NCBI Taxonomy" id="101850"/>
    <lineage>
        <taxon>Viruses</taxon>
        <taxon>Viruses incertae sedis</taxon>
        <taxon>Naldaviricetes</taxon>
        <taxon>Lefavirales</taxon>
        <taxon>Baculoviridae</taxon>
        <taxon>Alphabaculovirus</taxon>
        <taxon>Alphabaculovirus thorichlaceae</taxon>
    </lineage>
</organism>
<feature type="active site" description="Shared with catalytic histidine of dimeric partner" evidence="4">
    <location>
        <position position="188"/>
    </location>
</feature>
<comment type="subunit">
    <text evidence="4">Homodimer.</text>
</comment>
<feature type="active site" description="Proton acceptor; shared with catalytic histidine of dimeric partner" evidence="4">
    <location>
        <position position="192"/>
    </location>
</feature>
<dbReference type="GO" id="GO:0061507">
    <property type="term" value="F:2',3'-cyclic GMP-AMP binding"/>
    <property type="evidence" value="ECO:0007669"/>
    <property type="project" value="UniProtKB-UniRule"/>
</dbReference>
<evidence type="ECO:0000256" key="4">
    <source>
        <dbReference type="HAMAP-Rule" id="MF_04143"/>
    </source>
</evidence>
<feature type="site" description="Substrate binding" evidence="4">
    <location>
        <position position="153"/>
    </location>
</feature>
<evidence type="ECO:0000256" key="3">
    <source>
        <dbReference type="ARBA" id="ARBA00023932"/>
    </source>
</evidence>
<dbReference type="Proteomes" id="UP000202315">
    <property type="component" value="Segment"/>
</dbReference>
<evidence type="ECO:0000313" key="5">
    <source>
        <dbReference type="EMBL" id="AGA16284.1"/>
    </source>
</evidence>
<comment type="domain">
    <text evidence="4">The substrate binding site is formed by the N-terminus of a monomer and the C-terminus of the opposite monomer.</text>
</comment>
<dbReference type="Pfam" id="PF04766">
    <property type="entry name" value="Baculo_p26"/>
    <property type="match status" value="1"/>
</dbReference>
<dbReference type="RefSeq" id="YP_007250540.1">
    <property type="nucleotide sequence ID" value="NC_019945.1"/>
</dbReference>
<sequence length="247" mass="28157">MAKQVDVMEEVYNVKCTTDSKKMEIKQIDDVDAFVQVIEPGQEVFNETFNEYHQFPGVVSSIVFPQLALDTIVNILTEDGSLHTAKLNHTCFNFHVCNKRFVFGNLPAAIVNGETKRKLRIGAPIFANETLVSVVTAFHRIDENEWMLPVTGIREATQFSGHMKVLNGVCVEKWRPNMSVYGTVQLPYDKIKQHAVEQKLPPMSAPESCVLFYKESEIRITFNRGDYEIIHFRLPGPLVQPSITYYN</sequence>
<evidence type="ECO:0000256" key="1">
    <source>
        <dbReference type="ARBA" id="ARBA00022722"/>
    </source>
</evidence>
<dbReference type="OrthoDB" id="7755at10239"/>
<feature type="site" description="Substrate binding" evidence="4">
    <location>
        <position position="100"/>
    </location>
</feature>
<evidence type="ECO:0000256" key="2">
    <source>
        <dbReference type="ARBA" id="ARBA00022801"/>
    </source>
</evidence>
<protein>
    <submittedName>
        <fullName evidence="5">p26 protein</fullName>
    </submittedName>
</protein>
<gene>
    <name evidence="5" type="primary">p26</name>
</gene>
<dbReference type="KEGG" id="vg:14340152"/>
<proteinExistence type="inferred from homology"/>
<dbReference type="GO" id="GO:0004518">
    <property type="term" value="F:nuclease activity"/>
    <property type="evidence" value="ECO:0007669"/>
    <property type="project" value="UniProtKB-UniRule"/>
</dbReference>
<keyword evidence="1 4" id="KW-0540">Nuclease</keyword>
<name>L0CJW6_9ABAC</name>
<evidence type="ECO:0000313" key="6">
    <source>
        <dbReference type="Proteomes" id="UP000202315"/>
    </source>
</evidence>
<keyword evidence="6" id="KW-1185">Reference proteome</keyword>
<dbReference type="HAMAP" id="MF_04143">
    <property type="entry name" value="Poxins"/>
    <property type="match status" value="1"/>
</dbReference>
<reference evidence="5 6" key="1">
    <citation type="journal article" date="2012" name="J. Virol.">
        <title>Genome of Thysanoplusia orichalcea multiple nucleopolyhedrovirus lacks the superoxide dismutase gene.</title>
        <authorList>
            <person name="Wang Y.S."/>
            <person name="Huang G.H."/>
            <person name="Cheng X.H."/>
            <person name="Wang X."/>
            <person name="Garretson T.A."/>
            <person name="Dai L.Y."/>
            <person name="Zhang C.X."/>
            <person name="Cheng X.W."/>
        </authorList>
    </citation>
    <scope>NUCLEOTIDE SEQUENCE [LARGE SCALE GENOMIC DNA]</scope>
    <source>
        <strain evidence="5">P2</strain>
    </source>
</reference>
<dbReference type="GeneID" id="14340152"/>
<accession>L0CJW6</accession>
<dbReference type="GO" id="GO:0016787">
    <property type="term" value="F:hydrolase activity"/>
    <property type="evidence" value="ECO:0007669"/>
    <property type="project" value="UniProtKB-KW"/>
</dbReference>